<dbReference type="EMBL" id="CM001377">
    <property type="protein sequence ID" value="EHM10232.1"/>
    <property type="molecule type" value="Genomic_DNA"/>
</dbReference>
<dbReference type="SUPFAM" id="SSF53822">
    <property type="entry name" value="Periplasmic binding protein-like I"/>
    <property type="match status" value="1"/>
</dbReference>
<dbReference type="eggNOG" id="ENOG5031BUE">
    <property type="taxonomic scope" value="Bacteria"/>
</dbReference>
<reference evidence="4 5" key="1">
    <citation type="submission" date="2011-10" db="EMBL/GenBank/DDBJ databases">
        <title>The Noncontiguous Finished genome of Thermanaerovibrio velox DSM 12556.</title>
        <authorList>
            <consortium name="US DOE Joint Genome Institute (JGI-PGF)"/>
            <person name="Lucas S."/>
            <person name="Copeland A."/>
            <person name="Lapidus A."/>
            <person name="Glavina del Rio T."/>
            <person name="Dalin E."/>
            <person name="Tice H."/>
            <person name="Bruce D."/>
            <person name="Goodwin L."/>
            <person name="Pitluck S."/>
            <person name="Peters L."/>
            <person name="Mikhailova N."/>
            <person name="Teshima H."/>
            <person name="Kyrpides N."/>
            <person name="Mavromatis K."/>
            <person name="Ivanova N."/>
            <person name="Markowitz V."/>
            <person name="Cheng J.-F."/>
            <person name="Hugenholtz P."/>
            <person name="Woyke T."/>
            <person name="Wu D."/>
            <person name="Spring S."/>
            <person name="Brambilla E.-M."/>
            <person name="Klenk H.-P."/>
            <person name="Eisen J.A."/>
        </authorList>
    </citation>
    <scope>NUCLEOTIDE SEQUENCE [LARGE SCALE GENOMIC DNA]</scope>
    <source>
        <strain evidence="4 5">DSM 12556</strain>
    </source>
</reference>
<organism evidence="4 5">
    <name type="scientific">Thermanaerovibrio velox DSM 12556</name>
    <dbReference type="NCBI Taxonomy" id="926567"/>
    <lineage>
        <taxon>Bacteria</taxon>
        <taxon>Thermotogati</taxon>
        <taxon>Synergistota</taxon>
        <taxon>Synergistia</taxon>
        <taxon>Synergistales</taxon>
        <taxon>Synergistaceae</taxon>
        <taxon>Thermanaerovibrio</taxon>
    </lineage>
</organism>
<evidence type="ECO:0000259" key="3">
    <source>
        <dbReference type="Pfam" id="PF13458"/>
    </source>
</evidence>
<feature type="domain" description="Leucine-binding protein" evidence="3">
    <location>
        <begin position="53"/>
        <end position="387"/>
    </location>
</feature>
<keyword evidence="2" id="KW-0732">Signal</keyword>
<proteinExistence type="inferred from homology"/>
<dbReference type="OrthoDB" id="2584at2"/>
<dbReference type="STRING" id="926567.TheveDRAFT_1108"/>
<dbReference type="HOGENOM" id="CLU_686823_0_0_0"/>
<dbReference type="InterPro" id="IPR028082">
    <property type="entry name" value="Peripla_BP_I"/>
</dbReference>
<evidence type="ECO:0000313" key="5">
    <source>
        <dbReference type="Proteomes" id="UP000005730"/>
    </source>
</evidence>
<evidence type="ECO:0000256" key="2">
    <source>
        <dbReference type="ARBA" id="ARBA00022729"/>
    </source>
</evidence>
<dbReference type="Proteomes" id="UP000005730">
    <property type="component" value="Chromosome"/>
</dbReference>
<dbReference type="Gene3D" id="3.40.50.2300">
    <property type="match status" value="2"/>
</dbReference>
<dbReference type="AlphaFoldDB" id="H0USE3"/>
<dbReference type="InterPro" id="IPR028081">
    <property type="entry name" value="Leu-bd"/>
</dbReference>
<dbReference type="RefSeq" id="WP_006583726.1">
    <property type="nucleotide sequence ID" value="NZ_CM001377.1"/>
</dbReference>
<name>H0USE3_9BACT</name>
<comment type="similarity">
    <text evidence="1">Belongs to the leucine-binding protein family.</text>
</comment>
<sequence>MLRNFLPSKRFLASLTIALLCLVEPAPFRPNGGWTAQGENLSALKEGWGWPVVVIPPKEGWGSPEGQSLKWALRTAEMEVSKAHSGVHGRDVVFLYPDISDPEDALKRLKIWRSMKVGVIVCFDDGPVMEALVKACRDSGPSLILSDGEDLSLRGPSGKPHPYLFALGFFRNYRANVLSQLMAKRALKGAVISDRYDPAMVQGAQVTLSLLAKRQPGARLFWLMGSGDAGYRYRLAEASAEGANVVVSWLDSMGSISLWKTAYTYRMPLEVWHGAYPDQKLLKEADGLLYVDADHLLSLRQKELQRIRWNIIRTVKRDVTNLVAAAKAYAIGVWVIKAYESTGSADPAKLAASLSSTRDIPLAGEMLAISPITHRPVKRSFGVIRVKGKSTFLEEVAPVSSGSVAEK</sequence>
<dbReference type="Pfam" id="PF13458">
    <property type="entry name" value="Peripla_BP_6"/>
    <property type="match status" value="1"/>
</dbReference>
<evidence type="ECO:0000256" key="1">
    <source>
        <dbReference type="ARBA" id="ARBA00010062"/>
    </source>
</evidence>
<protein>
    <recommendedName>
        <fullName evidence="3">Leucine-binding protein domain-containing protein</fullName>
    </recommendedName>
</protein>
<accession>H0USE3</accession>
<evidence type="ECO:0000313" key="4">
    <source>
        <dbReference type="EMBL" id="EHM10232.1"/>
    </source>
</evidence>
<gene>
    <name evidence="4" type="ORF">TheveDRAFT_1108</name>
</gene>
<keyword evidence="5" id="KW-1185">Reference proteome</keyword>